<dbReference type="SMART" id="SM00516">
    <property type="entry name" value="SEC14"/>
    <property type="match status" value="1"/>
</dbReference>
<dbReference type="PANTHER" id="PTHR45657">
    <property type="entry name" value="CRAL-TRIO DOMAIN-CONTAINING PROTEIN YKL091C-RELATED"/>
    <property type="match status" value="1"/>
</dbReference>
<dbReference type="STRING" id="767769.A0A1L9U259"/>
<dbReference type="PANTHER" id="PTHR45657:SF3">
    <property type="entry name" value="TRANSPORTER, PUTATIVE (AFU_ORTHOLOGUE AFUA_5G09260)-RELATED"/>
    <property type="match status" value="1"/>
</dbReference>
<dbReference type="InterPro" id="IPR036865">
    <property type="entry name" value="CRAL-TRIO_dom_sf"/>
</dbReference>
<evidence type="ECO:0000259" key="1">
    <source>
        <dbReference type="PROSITE" id="PS50191"/>
    </source>
</evidence>
<evidence type="ECO:0000313" key="3">
    <source>
        <dbReference type="Proteomes" id="UP000184499"/>
    </source>
</evidence>
<dbReference type="SUPFAM" id="SSF46938">
    <property type="entry name" value="CRAL/TRIO N-terminal domain"/>
    <property type="match status" value="1"/>
</dbReference>
<dbReference type="SUPFAM" id="SSF52087">
    <property type="entry name" value="CRAL/TRIO domain"/>
    <property type="match status" value="1"/>
</dbReference>
<dbReference type="CDD" id="cd00170">
    <property type="entry name" value="SEC14"/>
    <property type="match status" value="1"/>
</dbReference>
<dbReference type="Gene3D" id="1.10.8.20">
    <property type="entry name" value="N-terminal domain of phosphatidylinositol transfer protein sec14p"/>
    <property type="match status" value="1"/>
</dbReference>
<protein>
    <recommendedName>
        <fullName evidence="1">CRAL-TRIO domain-containing protein</fullName>
    </recommendedName>
</protein>
<dbReference type="InterPro" id="IPR051026">
    <property type="entry name" value="PI/PC_transfer"/>
</dbReference>
<dbReference type="Pfam" id="PF00650">
    <property type="entry name" value="CRAL_TRIO"/>
    <property type="match status" value="1"/>
</dbReference>
<dbReference type="SMART" id="SM01100">
    <property type="entry name" value="CRAL_TRIO_N"/>
    <property type="match status" value="1"/>
</dbReference>
<dbReference type="InterPro" id="IPR036273">
    <property type="entry name" value="CRAL/TRIO_N_dom_sf"/>
</dbReference>
<dbReference type="VEuPathDB" id="FungiDB:ASPBRDRAFT_212009"/>
<dbReference type="Pfam" id="PF03765">
    <property type="entry name" value="CRAL_TRIO_N"/>
    <property type="match status" value="1"/>
</dbReference>
<accession>A0A1L9U259</accession>
<sequence>MELSPGETVQLEKFKELLLQHGYVLSSVREGTDDTTLLRYLRAQKFDTVLAFGQFHFAQTWRKEHHIREFYEEVEVSFYENSRRMYPQWTGRRDMDGRPVYVFPVRHLTKGKLKAYLKRLESCPTAKSYDLSPADLHFHALYENLLQFVFPLASQLSHPQASRPISASTHIIDVSGVSVRQFWGIRKYLQEASVAATTHYPETLGRVFVVGAPAFFKSIWEVISQWFDPVTRSKIFFLSADETHEVLRSYIDESDLPVVYGGQLDWEWQDLPKLDEPAQRLVNHIYESSEQAPVVPEGPVIFESGCFQFLGSVNGKLRRNALCLARDSSLSPLGSGRAN</sequence>
<dbReference type="PROSITE" id="PS50191">
    <property type="entry name" value="CRAL_TRIO"/>
    <property type="match status" value="1"/>
</dbReference>
<dbReference type="OrthoDB" id="30289at2759"/>
<keyword evidence="3" id="KW-1185">Reference proteome</keyword>
<proteinExistence type="predicted"/>
<dbReference type="AlphaFoldDB" id="A0A1L9U259"/>
<dbReference type="OMA" id="WEVISQW"/>
<dbReference type="EMBL" id="KV878714">
    <property type="protein sequence ID" value="OJJ65643.1"/>
    <property type="molecule type" value="Genomic_DNA"/>
</dbReference>
<dbReference type="InterPro" id="IPR001251">
    <property type="entry name" value="CRAL-TRIO_dom"/>
</dbReference>
<dbReference type="RefSeq" id="XP_067472894.1">
    <property type="nucleotide sequence ID" value="XM_067621950.1"/>
</dbReference>
<dbReference type="Gene3D" id="3.40.525.10">
    <property type="entry name" value="CRAL-TRIO lipid binding domain"/>
    <property type="match status" value="1"/>
</dbReference>
<name>A0A1L9U259_ASPBC</name>
<organism evidence="2 3">
    <name type="scientific">Aspergillus brasiliensis (strain CBS 101740 / IMI 381727 / IBT 21946)</name>
    <dbReference type="NCBI Taxonomy" id="767769"/>
    <lineage>
        <taxon>Eukaryota</taxon>
        <taxon>Fungi</taxon>
        <taxon>Dikarya</taxon>
        <taxon>Ascomycota</taxon>
        <taxon>Pezizomycotina</taxon>
        <taxon>Eurotiomycetes</taxon>
        <taxon>Eurotiomycetidae</taxon>
        <taxon>Eurotiales</taxon>
        <taxon>Aspergillaceae</taxon>
        <taxon>Aspergillus</taxon>
        <taxon>Aspergillus subgen. Circumdati</taxon>
    </lineage>
</organism>
<reference evidence="3" key="1">
    <citation type="journal article" date="2017" name="Genome Biol.">
        <title>Comparative genomics reveals high biological diversity and specific adaptations in the industrially and medically important fungal genus Aspergillus.</title>
        <authorList>
            <person name="de Vries R.P."/>
            <person name="Riley R."/>
            <person name="Wiebenga A."/>
            <person name="Aguilar-Osorio G."/>
            <person name="Amillis S."/>
            <person name="Uchima C.A."/>
            <person name="Anderluh G."/>
            <person name="Asadollahi M."/>
            <person name="Askin M."/>
            <person name="Barry K."/>
            <person name="Battaglia E."/>
            <person name="Bayram O."/>
            <person name="Benocci T."/>
            <person name="Braus-Stromeyer S.A."/>
            <person name="Caldana C."/>
            <person name="Canovas D."/>
            <person name="Cerqueira G.C."/>
            <person name="Chen F."/>
            <person name="Chen W."/>
            <person name="Choi C."/>
            <person name="Clum A."/>
            <person name="Dos Santos R.A."/>
            <person name="Damasio A.R."/>
            <person name="Diallinas G."/>
            <person name="Emri T."/>
            <person name="Fekete E."/>
            <person name="Flipphi M."/>
            <person name="Freyberg S."/>
            <person name="Gallo A."/>
            <person name="Gournas C."/>
            <person name="Habgood R."/>
            <person name="Hainaut M."/>
            <person name="Harispe M.L."/>
            <person name="Henrissat B."/>
            <person name="Hilden K.S."/>
            <person name="Hope R."/>
            <person name="Hossain A."/>
            <person name="Karabika E."/>
            <person name="Karaffa L."/>
            <person name="Karanyi Z."/>
            <person name="Krasevec N."/>
            <person name="Kuo A."/>
            <person name="Kusch H."/>
            <person name="LaButti K."/>
            <person name="Lagendijk E.L."/>
            <person name="Lapidus A."/>
            <person name="Levasseur A."/>
            <person name="Lindquist E."/>
            <person name="Lipzen A."/>
            <person name="Logrieco A.F."/>
            <person name="MacCabe A."/>
            <person name="Maekelae M.R."/>
            <person name="Malavazi I."/>
            <person name="Melin P."/>
            <person name="Meyer V."/>
            <person name="Mielnichuk N."/>
            <person name="Miskei M."/>
            <person name="Molnar A.P."/>
            <person name="Mule G."/>
            <person name="Ngan C.Y."/>
            <person name="Orejas M."/>
            <person name="Orosz E."/>
            <person name="Ouedraogo J.P."/>
            <person name="Overkamp K.M."/>
            <person name="Park H.-S."/>
            <person name="Perrone G."/>
            <person name="Piumi F."/>
            <person name="Punt P.J."/>
            <person name="Ram A.F."/>
            <person name="Ramon A."/>
            <person name="Rauscher S."/>
            <person name="Record E."/>
            <person name="Riano-Pachon D.M."/>
            <person name="Robert V."/>
            <person name="Roehrig J."/>
            <person name="Ruller R."/>
            <person name="Salamov A."/>
            <person name="Salih N.S."/>
            <person name="Samson R.A."/>
            <person name="Sandor E."/>
            <person name="Sanguinetti M."/>
            <person name="Schuetze T."/>
            <person name="Sepcic K."/>
            <person name="Shelest E."/>
            <person name="Sherlock G."/>
            <person name="Sophianopoulou V."/>
            <person name="Squina F.M."/>
            <person name="Sun H."/>
            <person name="Susca A."/>
            <person name="Todd R.B."/>
            <person name="Tsang A."/>
            <person name="Unkles S.E."/>
            <person name="van de Wiele N."/>
            <person name="van Rossen-Uffink D."/>
            <person name="Oliveira J.V."/>
            <person name="Vesth T.C."/>
            <person name="Visser J."/>
            <person name="Yu J.-H."/>
            <person name="Zhou M."/>
            <person name="Andersen M.R."/>
            <person name="Archer D.B."/>
            <person name="Baker S.E."/>
            <person name="Benoit I."/>
            <person name="Brakhage A.A."/>
            <person name="Braus G.H."/>
            <person name="Fischer R."/>
            <person name="Frisvad J.C."/>
            <person name="Goldman G.H."/>
            <person name="Houbraken J."/>
            <person name="Oakley B."/>
            <person name="Pocsi I."/>
            <person name="Scazzocchio C."/>
            <person name="Seiboth B."/>
            <person name="vanKuyk P.A."/>
            <person name="Wortman J."/>
            <person name="Dyer P.S."/>
            <person name="Grigoriev I.V."/>
        </authorList>
    </citation>
    <scope>NUCLEOTIDE SEQUENCE [LARGE SCALE GENOMIC DNA]</scope>
    <source>
        <strain evidence="3">CBS 101740 / IMI 381727 / IBT 21946</strain>
    </source>
</reference>
<evidence type="ECO:0000313" key="2">
    <source>
        <dbReference type="EMBL" id="OJJ65643.1"/>
    </source>
</evidence>
<gene>
    <name evidence="2" type="ORF">ASPBRDRAFT_212009</name>
</gene>
<dbReference type="Proteomes" id="UP000184499">
    <property type="component" value="Unassembled WGS sequence"/>
</dbReference>
<dbReference type="InterPro" id="IPR011074">
    <property type="entry name" value="CRAL/TRIO_N_dom"/>
</dbReference>
<dbReference type="GeneID" id="93574438"/>
<feature type="domain" description="CRAL-TRIO" evidence="1">
    <location>
        <begin position="89"/>
        <end position="268"/>
    </location>
</feature>